<dbReference type="GO" id="GO:0009446">
    <property type="term" value="P:putrescine biosynthetic process"/>
    <property type="evidence" value="ECO:0007669"/>
    <property type="project" value="InterPro"/>
</dbReference>
<dbReference type="InterPro" id="IPR007466">
    <property type="entry name" value="Peptidyl-Arg-deiminase_porph"/>
</dbReference>
<proteinExistence type="predicted"/>
<name>A0A401YNA4_9ACTN</name>
<dbReference type="Pfam" id="PF04371">
    <property type="entry name" value="PAD_porph"/>
    <property type="match status" value="1"/>
</dbReference>
<dbReference type="Proteomes" id="UP000286931">
    <property type="component" value="Unassembled WGS sequence"/>
</dbReference>
<protein>
    <submittedName>
        <fullName evidence="2">Porphyromonas-type peptidyl-arginine deiminase</fullName>
    </submittedName>
</protein>
<dbReference type="SUPFAM" id="SSF55909">
    <property type="entry name" value="Pentein"/>
    <property type="match status" value="1"/>
</dbReference>
<dbReference type="GO" id="GO:0004668">
    <property type="term" value="F:protein-arginine deiminase activity"/>
    <property type="evidence" value="ECO:0007669"/>
    <property type="project" value="InterPro"/>
</dbReference>
<dbReference type="RefSeq" id="WP_126638163.1">
    <property type="nucleotide sequence ID" value="NZ_BIFH01000019.1"/>
</dbReference>
<accession>A0A401YNA4</accession>
<dbReference type="AlphaFoldDB" id="A0A401YNA4"/>
<reference evidence="2 3" key="1">
    <citation type="submission" date="2018-12" db="EMBL/GenBank/DDBJ databases">
        <title>Draft genome sequence of Embleya hyalina NBRC 13850T.</title>
        <authorList>
            <person name="Komaki H."/>
            <person name="Hosoyama A."/>
            <person name="Kimura A."/>
            <person name="Ichikawa N."/>
            <person name="Tamura T."/>
        </authorList>
    </citation>
    <scope>NUCLEOTIDE SEQUENCE [LARGE SCALE GENOMIC DNA]</scope>
    <source>
        <strain evidence="2 3">NBRC 13850</strain>
    </source>
</reference>
<evidence type="ECO:0000256" key="1">
    <source>
        <dbReference type="ARBA" id="ARBA00022801"/>
    </source>
</evidence>
<dbReference type="Gene3D" id="3.75.10.10">
    <property type="entry name" value="L-arginine/glycine Amidinotransferase, Chain A"/>
    <property type="match status" value="2"/>
</dbReference>
<comment type="caution">
    <text evidence="2">The sequence shown here is derived from an EMBL/GenBank/DDBJ whole genome shotgun (WGS) entry which is preliminary data.</text>
</comment>
<keyword evidence="1" id="KW-0378">Hydrolase</keyword>
<dbReference type="EMBL" id="BIFH01000019">
    <property type="protein sequence ID" value="GCD96085.1"/>
    <property type="molecule type" value="Genomic_DNA"/>
</dbReference>
<dbReference type="OrthoDB" id="9808013at2"/>
<keyword evidence="3" id="KW-1185">Reference proteome</keyword>
<sequence length="329" mass="34479">MSDSRPARSGILRALGFGAAAGSTSPAPGDLGLRRPAAGVPHVRARMSWPASRSIRGRRPTGVRRDIALIARTVVGRESVIVCTIDEDAAADARAHGGPGVPVVVEIPTDDLRMRRGRAVFRTDGAGRTAAVGLDVDGLGRAGFVGEGGAVETDGGGAVMDTESSLAGRNRDRAMSTMIRVPGIKGRDITDDRIDRTSRCVRPRVVTARVPPGGRRDARARDARGRLAILATATATATDAKRRRLRVVTSKGPKDTRSTNCDPVDSCLNLHPVGGGVVTARFRDRRTDAAARSALAGAFPGRVLVRLDVDRPTGVGGGMHCSTMRQPPA</sequence>
<gene>
    <name evidence="2" type="ORF">EHYA_03769</name>
</gene>
<dbReference type="GO" id="GO:0047632">
    <property type="term" value="F:agmatine deiminase activity"/>
    <property type="evidence" value="ECO:0007669"/>
    <property type="project" value="TreeGrafter"/>
</dbReference>
<organism evidence="2 3">
    <name type="scientific">Embleya hyalina</name>
    <dbReference type="NCBI Taxonomy" id="516124"/>
    <lineage>
        <taxon>Bacteria</taxon>
        <taxon>Bacillati</taxon>
        <taxon>Actinomycetota</taxon>
        <taxon>Actinomycetes</taxon>
        <taxon>Kitasatosporales</taxon>
        <taxon>Streptomycetaceae</taxon>
        <taxon>Embleya</taxon>
    </lineage>
</organism>
<evidence type="ECO:0000313" key="2">
    <source>
        <dbReference type="EMBL" id="GCD96085.1"/>
    </source>
</evidence>
<dbReference type="PANTHER" id="PTHR31377">
    <property type="entry name" value="AGMATINE DEIMINASE-RELATED"/>
    <property type="match status" value="1"/>
</dbReference>
<evidence type="ECO:0000313" key="3">
    <source>
        <dbReference type="Proteomes" id="UP000286931"/>
    </source>
</evidence>
<dbReference type="PANTHER" id="PTHR31377:SF0">
    <property type="entry name" value="AGMATINE DEIMINASE-RELATED"/>
    <property type="match status" value="1"/>
</dbReference>